<dbReference type="Pfam" id="PF12796">
    <property type="entry name" value="Ank_2"/>
    <property type="match status" value="2"/>
</dbReference>
<feature type="repeat" description="ANK" evidence="2">
    <location>
        <begin position="985"/>
        <end position="1007"/>
    </location>
</feature>
<dbReference type="SUPFAM" id="SSF53167">
    <property type="entry name" value="Purine and uridine phosphorylases"/>
    <property type="match status" value="1"/>
</dbReference>
<keyword evidence="7" id="KW-1185">Reference proteome</keyword>
<dbReference type="Gene3D" id="1.25.40.20">
    <property type="entry name" value="Ankyrin repeat-containing domain"/>
    <property type="match status" value="1"/>
</dbReference>
<organism evidence="6 7">
    <name type="scientific">Aspergillus aculeatus (strain ATCC 16872 / CBS 172.66 / WB 5094)</name>
    <dbReference type="NCBI Taxonomy" id="690307"/>
    <lineage>
        <taxon>Eukaryota</taxon>
        <taxon>Fungi</taxon>
        <taxon>Dikarya</taxon>
        <taxon>Ascomycota</taxon>
        <taxon>Pezizomycotina</taxon>
        <taxon>Eurotiomycetes</taxon>
        <taxon>Eurotiomycetidae</taxon>
        <taxon>Eurotiales</taxon>
        <taxon>Aspergillaceae</taxon>
        <taxon>Aspergillus</taxon>
        <taxon>Aspergillus subgen. Circumdati</taxon>
    </lineage>
</organism>
<dbReference type="Gene3D" id="3.40.50.1580">
    <property type="entry name" value="Nucleoside phosphorylase domain"/>
    <property type="match status" value="1"/>
</dbReference>
<feature type="repeat" description="ANK" evidence="2">
    <location>
        <begin position="1019"/>
        <end position="1051"/>
    </location>
</feature>
<dbReference type="InterPro" id="IPR053137">
    <property type="entry name" value="NLR-like"/>
</dbReference>
<dbReference type="VEuPathDB" id="FungiDB:ASPACDRAFT_81937"/>
<evidence type="ECO:0000256" key="1">
    <source>
        <dbReference type="ARBA" id="ARBA00022737"/>
    </source>
</evidence>
<keyword evidence="1" id="KW-0677">Repeat</keyword>
<dbReference type="InterPro" id="IPR027417">
    <property type="entry name" value="P-loop_NTPase"/>
</dbReference>
<dbReference type="InterPro" id="IPR054471">
    <property type="entry name" value="GPIID_WHD"/>
</dbReference>
<dbReference type="RefSeq" id="XP_020051801.1">
    <property type="nucleotide sequence ID" value="XM_020205985.1"/>
</dbReference>
<feature type="domain" description="GPI inositol-deacylase winged helix" evidence="4">
    <location>
        <begin position="691"/>
        <end position="770"/>
    </location>
</feature>
<dbReference type="Gene3D" id="3.40.50.300">
    <property type="entry name" value="P-loop containing nucleotide triphosphate hydrolases"/>
    <property type="match status" value="1"/>
</dbReference>
<dbReference type="SUPFAM" id="SSF52540">
    <property type="entry name" value="P-loop containing nucleoside triphosphate hydrolases"/>
    <property type="match status" value="1"/>
</dbReference>
<dbReference type="PANTHER" id="PTHR46082:SF11">
    <property type="entry name" value="AAA+ ATPASE DOMAIN-CONTAINING PROTEIN-RELATED"/>
    <property type="match status" value="1"/>
</dbReference>
<evidence type="ECO:0000259" key="4">
    <source>
        <dbReference type="Pfam" id="PF22939"/>
    </source>
</evidence>
<dbReference type="PRINTS" id="PR01415">
    <property type="entry name" value="ANKYRIN"/>
</dbReference>
<dbReference type="GO" id="GO:0009116">
    <property type="term" value="P:nucleoside metabolic process"/>
    <property type="evidence" value="ECO:0007669"/>
    <property type="project" value="InterPro"/>
</dbReference>
<dbReference type="PROSITE" id="PS50088">
    <property type="entry name" value="ANK_REPEAT"/>
    <property type="match status" value="2"/>
</dbReference>
<name>A0A1L9WGZ6_ASPA1</name>
<evidence type="ECO:0000313" key="6">
    <source>
        <dbReference type="EMBL" id="OJJ95461.1"/>
    </source>
</evidence>
<accession>A0A1L9WGZ6</accession>
<dbReference type="InterPro" id="IPR002110">
    <property type="entry name" value="Ankyrin_rpt"/>
</dbReference>
<dbReference type="InterPro" id="IPR035994">
    <property type="entry name" value="Nucleoside_phosphorylase_sf"/>
</dbReference>
<gene>
    <name evidence="6" type="ORF">ASPACDRAFT_81937</name>
</gene>
<dbReference type="GeneID" id="30979799"/>
<dbReference type="EMBL" id="KV878989">
    <property type="protein sequence ID" value="OJJ95461.1"/>
    <property type="molecule type" value="Genomic_DNA"/>
</dbReference>
<dbReference type="Pfam" id="PF01048">
    <property type="entry name" value="PNP_UDP_1"/>
    <property type="match status" value="1"/>
</dbReference>
<proteinExistence type="predicted"/>
<dbReference type="GO" id="GO:0003824">
    <property type="term" value="F:catalytic activity"/>
    <property type="evidence" value="ECO:0007669"/>
    <property type="project" value="InterPro"/>
</dbReference>
<dbReference type="Proteomes" id="UP000184546">
    <property type="component" value="Unassembled WGS sequence"/>
</dbReference>
<dbReference type="PANTHER" id="PTHR46082">
    <property type="entry name" value="ATP/GTP-BINDING PROTEIN-RELATED"/>
    <property type="match status" value="1"/>
</dbReference>
<keyword evidence="2" id="KW-0040">ANK repeat</keyword>
<dbReference type="InterPro" id="IPR036770">
    <property type="entry name" value="Ankyrin_rpt-contain_sf"/>
</dbReference>
<evidence type="ECO:0000259" key="5">
    <source>
        <dbReference type="Pfam" id="PF24883"/>
    </source>
</evidence>
<dbReference type="Pfam" id="PF24883">
    <property type="entry name" value="NPHP3_N"/>
    <property type="match status" value="1"/>
</dbReference>
<sequence length="1385" mass="155530">MDTLGRQTIVRLPIQIRFKGTEMATIPRIHRHHDYTVAWISALPLEMAAAAAMLDERHPDLPTDLSDNNSYIFGSIHGHNVVIVCLPAGVYGTTSAAVIASQVQFTFRSIRFGLMVGIGGAAPSQGDIRLGDVVVSKPTRDYGGIVQYDYGKTLSNNRFERTGMLNKPPSVLLTAVSKLQAEHMVRPSNIPGILSEMVCRYPKMKDKFTYRGAEQDVLFEPDYDHEDSEITCANCDPRRRESRPDRGYDVPVVHYGLIASANQVMKNGRIRDQLANEFGILCFEMEAAGLMDNFPCLVIRGICDYADSHKNKQWQEYAAATAAAYTKELLSMIHTKQVVDMPSPNVASELAQYGLMAPNGSETSAGEISKKSLHIDIGQLLERISNYDHDKVHQRLAYKRLPGTTQWFLDHATFKSWLTSLDQSSLWCSGKIGSGKTIIAASVVEAVKYRALENSSCHCPTVFFYCENEHSGSLQASYILASLIKQLARLLYESHQVFPPHVAHELGRFFGRDRRVPDYDDLREIFNLLFSYMPNTIYVIDGLDALEQQECQKMLLLIRATFPSASPPNGSKVMLLSRNHVPGYVNIATFMPWALRISTFNHVTRDIEFYIKASIDDKSMLRKLTSDCSLLEEIKRVLLTEASGMFLWVYLILEILWATCFTDAEVRSALRRLPKGLKETYRLCTQRIASDPRAAKVLKWVSFATRPLHIDELKEAVAFDLHDTCWDHEKVPQDEFVLGCCANLVVQDPTDGCIRFAHSSVKKFLLSHRADHETRYLESEARGNLQCGEFCVAYLSFSNFSLQVETQGRDHNSTGLAVSPALLAGEAIKSSLFSLFRAPKIQKASMKLPIRPVRTDSPGEQFKFLGYAVSNWALQTRDITPQSPVWESFTQLATCFNETWNFHPWVAGGRSRHSFLHGLLGWAVREQHIPLLRIVMLYKEELAKICNLPLIGESLPALHLASRFGFTSIVRRLLNLCEVNLPDLEGYTPLHHAAEKGHSAVVSMLLRETSIAVNSKSRTQATPLWLAARNGHLDVLKALIKRGGDTEARSIDGQAPISIARQNKHEKVVNLLFGKGSTILFVRKSLAEIASEWELGHLTDDDAIRKFESEFENEITLLGEAELAARVGQPRKSGRLPNGELSPSYTLLAVEIESVNRLMLSLLTLKWIAGGDYSSFTQHQHESIRLTKESFETLQTWVSKVLRPSNQFMVLILLTVIEHLSQELGAPQAVKLRENKIWKTDSEEKACTPLLKRFRKHEAELRKALNLRKKIDIAELVRGQVALESLQQLSSSHQHLFQLNYLTYVLHKAGAAAYTNSYGWPGLTESVLVLCMESLPVFLGIMSGEIAVSTGFRQLADVRNRLLVAGSDAAESFWDRSHFVQREPS</sequence>
<dbReference type="InterPro" id="IPR000845">
    <property type="entry name" value="Nucleoside_phosphorylase_d"/>
</dbReference>
<dbReference type="OrthoDB" id="1577640at2759"/>
<evidence type="ECO:0000256" key="2">
    <source>
        <dbReference type="PROSITE-ProRule" id="PRU00023"/>
    </source>
</evidence>
<dbReference type="OMA" id="ENSSCHC"/>
<feature type="domain" description="Nephrocystin 3-like N-terminal" evidence="5">
    <location>
        <begin position="403"/>
        <end position="578"/>
    </location>
</feature>
<dbReference type="Pfam" id="PF20717">
    <property type="entry name" value="DUF6829"/>
    <property type="match status" value="1"/>
</dbReference>
<dbReference type="PROSITE" id="PS50297">
    <property type="entry name" value="ANK_REP_REGION"/>
    <property type="match status" value="2"/>
</dbReference>
<dbReference type="SUPFAM" id="SSF48403">
    <property type="entry name" value="Ankyrin repeat"/>
    <property type="match status" value="1"/>
</dbReference>
<evidence type="ECO:0000313" key="7">
    <source>
        <dbReference type="Proteomes" id="UP000184546"/>
    </source>
</evidence>
<dbReference type="InterPro" id="IPR056884">
    <property type="entry name" value="NPHP3-like_N"/>
</dbReference>
<evidence type="ECO:0000259" key="3">
    <source>
        <dbReference type="Pfam" id="PF01048"/>
    </source>
</evidence>
<dbReference type="InterPro" id="IPR049232">
    <property type="entry name" value="DUF6829"/>
</dbReference>
<protein>
    <submittedName>
        <fullName evidence="6">Uncharacterized protein</fullName>
    </submittedName>
</protein>
<dbReference type="Pfam" id="PF22939">
    <property type="entry name" value="WHD_GPIID"/>
    <property type="match status" value="1"/>
</dbReference>
<feature type="domain" description="Nucleoside phosphorylase" evidence="3">
    <location>
        <begin position="37"/>
        <end position="328"/>
    </location>
</feature>
<dbReference type="STRING" id="690307.A0A1L9WGZ6"/>
<reference evidence="7" key="1">
    <citation type="journal article" date="2017" name="Genome Biol.">
        <title>Comparative genomics reveals high biological diversity and specific adaptations in the industrially and medically important fungal genus Aspergillus.</title>
        <authorList>
            <person name="de Vries R.P."/>
            <person name="Riley R."/>
            <person name="Wiebenga A."/>
            <person name="Aguilar-Osorio G."/>
            <person name="Amillis S."/>
            <person name="Uchima C.A."/>
            <person name="Anderluh G."/>
            <person name="Asadollahi M."/>
            <person name="Askin M."/>
            <person name="Barry K."/>
            <person name="Battaglia E."/>
            <person name="Bayram O."/>
            <person name="Benocci T."/>
            <person name="Braus-Stromeyer S.A."/>
            <person name="Caldana C."/>
            <person name="Canovas D."/>
            <person name="Cerqueira G.C."/>
            <person name="Chen F."/>
            <person name="Chen W."/>
            <person name="Choi C."/>
            <person name="Clum A."/>
            <person name="Dos Santos R.A."/>
            <person name="Damasio A.R."/>
            <person name="Diallinas G."/>
            <person name="Emri T."/>
            <person name="Fekete E."/>
            <person name="Flipphi M."/>
            <person name="Freyberg S."/>
            <person name="Gallo A."/>
            <person name="Gournas C."/>
            <person name="Habgood R."/>
            <person name="Hainaut M."/>
            <person name="Harispe M.L."/>
            <person name="Henrissat B."/>
            <person name="Hilden K.S."/>
            <person name="Hope R."/>
            <person name="Hossain A."/>
            <person name="Karabika E."/>
            <person name="Karaffa L."/>
            <person name="Karanyi Z."/>
            <person name="Krasevec N."/>
            <person name="Kuo A."/>
            <person name="Kusch H."/>
            <person name="LaButti K."/>
            <person name="Lagendijk E.L."/>
            <person name="Lapidus A."/>
            <person name="Levasseur A."/>
            <person name="Lindquist E."/>
            <person name="Lipzen A."/>
            <person name="Logrieco A.F."/>
            <person name="MacCabe A."/>
            <person name="Maekelae M.R."/>
            <person name="Malavazi I."/>
            <person name="Melin P."/>
            <person name="Meyer V."/>
            <person name="Mielnichuk N."/>
            <person name="Miskei M."/>
            <person name="Molnar A.P."/>
            <person name="Mule G."/>
            <person name="Ngan C.Y."/>
            <person name="Orejas M."/>
            <person name="Orosz E."/>
            <person name="Ouedraogo J.P."/>
            <person name="Overkamp K.M."/>
            <person name="Park H.-S."/>
            <person name="Perrone G."/>
            <person name="Piumi F."/>
            <person name="Punt P.J."/>
            <person name="Ram A.F."/>
            <person name="Ramon A."/>
            <person name="Rauscher S."/>
            <person name="Record E."/>
            <person name="Riano-Pachon D.M."/>
            <person name="Robert V."/>
            <person name="Roehrig J."/>
            <person name="Ruller R."/>
            <person name="Salamov A."/>
            <person name="Salih N.S."/>
            <person name="Samson R.A."/>
            <person name="Sandor E."/>
            <person name="Sanguinetti M."/>
            <person name="Schuetze T."/>
            <person name="Sepcic K."/>
            <person name="Shelest E."/>
            <person name="Sherlock G."/>
            <person name="Sophianopoulou V."/>
            <person name="Squina F.M."/>
            <person name="Sun H."/>
            <person name="Susca A."/>
            <person name="Todd R.B."/>
            <person name="Tsang A."/>
            <person name="Unkles S.E."/>
            <person name="van de Wiele N."/>
            <person name="van Rossen-Uffink D."/>
            <person name="Oliveira J.V."/>
            <person name="Vesth T.C."/>
            <person name="Visser J."/>
            <person name="Yu J.-H."/>
            <person name="Zhou M."/>
            <person name="Andersen M.R."/>
            <person name="Archer D.B."/>
            <person name="Baker S.E."/>
            <person name="Benoit I."/>
            <person name="Brakhage A.A."/>
            <person name="Braus G.H."/>
            <person name="Fischer R."/>
            <person name="Frisvad J.C."/>
            <person name="Goldman G.H."/>
            <person name="Houbraken J."/>
            <person name="Oakley B."/>
            <person name="Pocsi I."/>
            <person name="Scazzocchio C."/>
            <person name="Seiboth B."/>
            <person name="vanKuyk P.A."/>
            <person name="Wortman J."/>
            <person name="Dyer P.S."/>
            <person name="Grigoriev I.V."/>
        </authorList>
    </citation>
    <scope>NUCLEOTIDE SEQUENCE [LARGE SCALE GENOMIC DNA]</scope>
    <source>
        <strain evidence="7">ATCC 16872 / CBS 172.66 / WB 5094</strain>
    </source>
</reference>
<dbReference type="SMART" id="SM00248">
    <property type="entry name" value="ANK"/>
    <property type="match status" value="4"/>
</dbReference>